<dbReference type="Proteomes" id="UP000275385">
    <property type="component" value="Unassembled WGS sequence"/>
</dbReference>
<keyword evidence="3" id="KW-1185">Reference proteome</keyword>
<dbReference type="OrthoDB" id="5366485at2759"/>
<dbReference type="InterPro" id="IPR056539">
    <property type="entry name" value="NuiA-like"/>
</dbReference>
<evidence type="ECO:0000256" key="1">
    <source>
        <dbReference type="SAM" id="MobiDB-lite"/>
    </source>
</evidence>
<dbReference type="EMBL" id="QVQW01000009">
    <property type="protein sequence ID" value="RKU47335.1"/>
    <property type="molecule type" value="Genomic_DNA"/>
</dbReference>
<feature type="region of interest" description="Disordered" evidence="1">
    <location>
        <begin position="1"/>
        <end position="29"/>
    </location>
</feature>
<gene>
    <name evidence="2" type="ORF">DL546_004276</name>
</gene>
<protein>
    <submittedName>
        <fullName evidence="2">Uncharacterized protein</fullName>
    </submittedName>
</protein>
<sequence>MASDEDYMSFLDKANQDPSAGVPKTNQPRVAKAEFKTTDSGVEIPAPLKEVTQNAFYTSDADEPFVPVALKWDEAGKGLPDEEEISRLINHPDPANAHVEILDPVDWDTQGQYKDIIDAVTKAGKGNDVRVYRISKDGVRVEYWVVTTEGKGSNAKLVGVKALAVES</sequence>
<reference evidence="2 3" key="1">
    <citation type="submission" date="2018-08" db="EMBL/GenBank/DDBJ databases">
        <title>Draft genome of the lignicolous fungus Coniochaeta pulveracea.</title>
        <authorList>
            <person name="Borstlap C.J."/>
            <person name="De Witt R.N."/>
            <person name="Botha A."/>
            <person name="Volschenk H."/>
        </authorList>
    </citation>
    <scope>NUCLEOTIDE SEQUENCE [LARGE SCALE GENOMIC DNA]</scope>
    <source>
        <strain evidence="2 3">CAB683</strain>
    </source>
</reference>
<proteinExistence type="predicted"/>
<comment type="caution">
    <text evidence="2">The sequence shown here is derived from an EMBL/GenBank/DDBJ whole genome shotgun (WGS) entry which is preliminary data.</text>
</comment>
<dbReference type="PANTHER" id="PTHR42093:SF1">
    <property type="match status" value="1"/>
</dbReference>
<accession>A0A420YHL2</accession>
<name>A0A420YHL2_9PEZI</name>
<dbReference type="Pfam" id="PF23151">
    <property type="entry name" value="NuiA_2"/>
    <property type="match status" value="1"/>
</dbReference>
<organism evidence="2 3">
    <name type="scientific">Coniochaeta pulveracea</name>
    <dbReference type="NCBI Taxonomy" id="177199"/>
    <lineage>
        <taxon>Eukaryota</taxon>
        <taxon>Fungi</taxon>
        <taxon>Dikarya</taxon>
        <taxon>Ascomycota</taxon>
        <taxon>Pezizomycotina</taxon>
        <taxon>Sordariomycetes</taxon>
        <taxon>Sordariomycetidae</taxon>
        <taxon>Coniochaetales</taxon>
        <taxon>Coniochaetaceae</taxon>
        <taxon>Coniochaeta</taxon>
    </lineage>
</organism>
<dbReference type="PANTHER" id="PTHR42093">
    <property type="match status" value="1"/>
</dbReference>
<dbReference type="Gene3D" id="3.40.1460.10">
    <property type="entry name" value="Nuclease A inhibitor-like"/>
    <property type="match status" value="1"/>
</dbReference>
<evidence type="ECO:0000313" key="3">
    <source>
        <dbReference type="Proteomes" id="UP000275385"/>
    </source>
</evidence>
<dbReference type="AlphaFoldDB" id="A0A420YHL2"/>
<evidence type="ECO:0000313" key="2">
    <source>
        <dbReference type="EMBL" id="RKU47335.1"/>
    </source>
</evidence>